<dbReference type="PANTHER" id="PTHR47074">
    <property type="entry name" value="BNAC02G40300D PROTEIN"/>
    <property type="match status" value="1"/>
</dbReference>
<dbReference type="PANTHER" id="PTHR47074:SF48">
    <property type="entry name" value="POLYNUCLEOTIDYL TRANSFERASE, RIBONUCLEASE H-LIKE SUPERFAMILY PROTEIN"/>
    <property type="match status" value="1"/>
</dbReference>
<evidence type="ECO:0000313" key="2">
    <source>
        <dbReference type="EMBL" id="KAK9987671.1"/>
    </source>
</evidence>
<proteinExistence type="predicted"/>
<dbReference type="CDD" id="cd06222">
    <property type="entry name" value="RNase_H_like"/>
    <property type="match status" value="1"/>
</dbReference>
<dbReference type="EMBL" id="JAZDWU010000010">
    <property type="protein sequence ID" value="KAK9987671.1"/>
    <property type="molecule type" value="Genomic_DNA"/>
</dbReference>
<accession>A0AAW2BQU6</accession>
<dbReference type="InterPro" id="IPR036397">
    <property type="entry name" value="RNaseH_sf"/>
</dbReference>
<dbReference type="GO" id="GO:0004523">
    <property type="term" value="F:RNA-DNA hybrid ribonuclease activity"/>
    <property type="evidence" value="ECO:0007669"/>
    <property type="project" value="InterPro"/>
</dbReference>
<dbReference type="Proteomes" id="UP001459277">
    <property type="component" value="Unassembled WGS sequence"/>
</dbReference>
<dbReference type="AlphaFoldDB" id="A0AAW2BQU6"/>
<dbReference type="InterPro" id="IPR002156">
    <property type="entry name" value="RNaseH_domain"/>
</dbReference>
<dbReference type="SUPFAM" id="SSF53098">
    <property type="entry name" value="Ribonuclease H-like"/>
    <property type="match status" value="1"/>
</dbReference>
<protein>
    <recommendedName>
        <fullName evidence="1">RNase H type-1 domain-containing protein</fullName>
    </recommendedName>
</protein>
<dbReference type="GO" id="GO:0003676">
    <property type="term" value="F:nucleic acid binding"/>
    <property type="evidence" value="ECO:0007669"/>
    <property type="project" value="InterPro"/>
</dbReference>
<organism evidence="2 3">
    <name type="scientific">Lithocarpus litseifolius</name>
    <dbReference type="NCBI Taxonomy" id="425828"/>
    <lineage>
        <taxon>Eukaryota</taxon>
        <taxon>Viridiplantae</taxon>
        <taxon>Streptophyta</taxon>
        <taxon>Embryophyta</taxon>
        <taxon>Tracheophyta</taxon>
        <taxon>Spermatophyta</taxon>
        <taxon>Magnoliopsida</taxon>
        <taxon>eudicotyledons</taxon>
        <taxon>Gunneridae</taxon>
        <taxon>Pentapetalae</taxon>
        <taxon>rosids</taxon>
        <taxon>fabids</taxon>
        <taxon>Fagales</taxon>
        <taxon>Fagaceae</taxon>
        <taxon>Lithocarpus</taxon>
    </lineage>
</organism>
<sequence>MKERKGAEKKGGDRRRHCCPSEVILKAGCRWRSALGEVEIGAVWTRPSCAQCHNFPEDSLHAIWSCEAISGVWSTLEWLRQTAPPHPSSFSELLVCFLSSREEFRAELFVIIVWFLWNRRNAIHFGRPPLPVDSICSKAGNYLQEFLEAQTEEPVPPRPPPLQQWRPPDPHCLKINFDAAVFRQSSLASVGVVVRNNVGEVEGAMSSPIPMAQAVADLEALACLKAVLFALELGITRVVFEVDSAVVINALLHGAGAFASFGNILDDIRVLFAAFQFVVFTFVSRCCNSVADALAKKAKFLDGAQVWLHDVPADIAPLVLRDVH</sequence>
<keyword evidence="3" id="KW-1185">Reference proteome</keyword>
<gene>
    <name evidence="2" type="ORF">SO802_027910</name>
</gene>
<dbReference type="InterPro" id="IPR012337">
    <property type="entry name" value="RNaseH-like_sf"/>
</dbReference>
<feature type="domain" description="RNase H type-1" evidence="1">
    <location>
        <begin position="176"/>
        <end position="298"/>
    </location>
</feature>
<evidence type="ECO:0000259" key="1">
    <source>
        <dbReference type="Pfam" id="PF13456"/>
    </source>
</evidence>
<dbReference type="InterPro" id="IPR044730">
    <property type="entry name" value="RNase_H-like_dom_plant"/>
</dbReference>
<dbReference type="Gene3D" id="3.30.420.10">
    <property type="entry name" value="Ribonuclease H-like superfamily/Ribonuclease H"/>
    <property type="match status" value="1"/>
</dbReference>
<comment type="caution">
    <text evidence="2">The sequence shown here is derived from an EMBL/GenBank/DDBJ whole genome shotgun (WGS) entry which is preliminary data.</text>
</comment>
<reference evidence="2 3" key="1">
    <citation type="submission" date="2024-01" db="EMBL/GenBank/DDBJ databases">
        <title>A telomere-to-telomere, gap-free genome of sweet tea (Lithocarpus litseifolius).</title>
        <authorList>
            <person name="Zhou J."/>
        </authorList>
    </citation>
    <scope>NUCLEOTIDE SEQUENCE [LARGE SCALE GENOMIC DNA]</scope>
    <source>
        <strain evidence="2">Zhou-2022a</strain>
        <tissue evidence="2">Leaf</tissue>
    </source>
</reference>
<evidence type="ECO:0000313" key="3">
    <source>
        <dbReference type="Proteomes" id="UP001459277"/>
    </source>
</evidence>
<name>A0AAW2BQU6_9ROSI</name>
<dbReference type="InterPro" id="IPR052929">
    <property type="entry name" value="RNase_H-like_EbsB-rel"/>
</dbReference>
<dbReference type="Pfam" id="PF13456">
    <property type="entry name" value="RVT_3"/>
    <property type="match status" value="1"/>
</dbReference>